<dbReference type="HOGENOM" id="CLU_049873_9_1_6"/>
<comment type="caution">
    <text evidence="1">The sequence shown here is derived from an EMBL/GenBank/DDBJ whole genome shotgun (WGS) entry which is preliminary data.</text>
</comment>
<name>A0A0E2Z1Z8_9GAMM</name>
<dbReference type="Proteomes" id="UP000028839">
    <property type="component" value="Unassembled WGS sequence"/>
</dbReference>
<dbReference type="PANTHER" id="PTHR35604">
    <property type="entry name" value="TRANSPOSASE INSH FOR INSERTION SEQUENCE ELEMENT IS5A-RELATED"/>
    <property type="match status" value="1"/>
</dbReference>
<sequence length="78" mass="8652">MGNEPVPDETTLCSFCHLMERNNLGDELFPVVNVCLTENGMKLNRGTMVDATIINAPSSTKNKEKKCQLAMHQSRKGN</sequence>
<evidence type="ECO:0000313" key="2">
    <source>
        <dbReference type="Proteomes" id="UP000028839"/>
    </source>
</evidence>
<dbReference type="PANTHER" id="PTHR35604:SF2">
    <property type="entry name" value="TRANSPOSASE INSH FOR INSERTION SEQUENCE ELEMENT IS5A-RELATED"/>
    <property type="match status" value="1"/>
</dbReference>
<dbReference type="EMBL" id="JPGN01000061">
    <property type="protein sequence ID" value="KFI19186.1"/>
    <property type="molecule type" value="Genomic_DNA"/>
</dbReference>
<dbReference type="AlphaFoldDB" id="A0A0E2Z1Z8"/>
<accession>A0A0E2Z1Z8</accession>
<protein>
    <submittedName>
        <fullName evidence="1">Transposase</fullName>
    </submittedName>
</protein>
<organism evidence="1 2">
    <name type="scientific">Nitrosococcus oceani C-27</name>
    <dbReference type="NCBI Taxonomy" id="314279"/>
    <lineage>
        <taxon>Bacteria</taxon>
        <taxon>Pseudomonadati</taxon>
        <taxon>Pseudomonadota</taxon>
        <taxon>Gammaproteobacteria</taxon>
        <taxon>Chromatiales</taxon>
        <taxon>Chromatiaceae</taxon>
        <taxon>Nitrosococcus</taxon>
    </lineage>
</organism>
<evidence type="ECO:0000313" key="1">
    <source>
        <dbReference type="EMBL" id="KFI19186.1"/>
    </source>
</evidence>
<gene>
    <name evidence="1" type="ORF">IB75_10225</name>
</gene>
<proteinExistence type="predicted"/>
<reference evidence="1 2" key="1">
    <citation type="submission" date="2014-07" db="EMBL/GenBank/DDBJ databases">
        <title>Comparative analysis of Nitrosococcus oceani genome inventories of strains from Pacific and Atlantic gyres.</title>
        <authorList>
            <person name="Lim C.K."/>
            <person name="Wang L."/>
            <person name="Sayavedra-Soto L.A."/>
            <person name="Klotz M.G."/>
        </authorList>
    </citation>
    <scope>NUCLEOTIDE SEQUENCE [LARGE SCALE GENOMIC DNA]</scope>
    <source>
        <strain evidence="1 2">C-27</strain>
    </source>
</reference>